<feature type="transmembrane region" description="Helical" evidence="1">
    <location>
        <begin position="47"/>
        <end position="67"/>
    </location>
</feature>
<accession>A0A4S3PP01</accession>
<protein>
    <recommendedName>
        <fullName evidence="4">DUF2178 domain-containing protein</fullName>
    </recommendedName>
</protein>
<dbReference type="RefSeq" id="WP_136380736.1">
    <property type="nucleotide sequence ID" value="NZ_SLUB01000036.1"/>
</dbReference>
<dbReference type="AlphaFoldDB" id="A0A4S3PP01"/>
<feature type="transmembrane region" description="Helical" evidence="1">
    <location>
        <begin position="132"/>
        <end position="151"/>
    </location>
</feature>
<proteinExistence type="predicted"/>
<sequence>MSIFRNVVYSIISIGLMGWAFSTMYYAHLDFANIVKTNQEPPWTVEINMLPAFITILVGIIFTATILPKLKKKRKSWKSAFLLPVEFEEGDEREKELTGKACRASYISMWYTFPIITALFFVYPFISDSVPYYPILLLLLYPLIQIIVYFISWKRNY</sequence>
<keyword evidence="1" id="KW-1133">Transmembrane helix</keyword>
<keyword evidence="3" id="KW-1185">Reference proteome</keyword>
<gene>
    <name evidence="2" type="ORF">E1I69_16865</name>
</gene>
<feature type="transmembrane region" description="Helical" evidence="1">
    <location>
        <begin position="7"/>
        <end position="27"/>
    </location>
</feature>
<name>A0A4S3PP01_9BACI</name>
<keyword evidence="1" id="KW-0472">Membrane</keyword>
<evidence type="ECO:0008006" key="4">
    <source>
        <dbReference type="Google" id="ProtNLM"/>
    </source>
</evidence>
<dbReference type="Proteomes" id="UP000306477">
    <property type="component" value="Unassembled WGS sequence"/>
</dbReference>
<comment type="caution">
    <text evidence="2">The sequence shown here is derived from an EMBL/GenBank/DDBJ whole genome shotgun (WGS) entry which is preliminary data.</text>
</comment>
<keyword evidence="1" id="KW-0812">Transmembrane</keyword>
<evidence type="ECO:0000256" key="1">
    <source>
        <dbReference type="SAM" id="Phobius"/>
    </source>
</evidence>
<evidence type="ECO:0000313" key="3">
    <source>
        <dbReference type="Proteomes" id="UP000306477"/>
    </source>
</evidence>
<evidence type="ECO:0000313" key="2">
    <source>
        <dbReference type="EMBL" id="THE10994.1"/>
    </source>
</evidence>
<organism evidence="2 3">
    <name type="scientific">Bacillus timonensis</name>
    <dbReference type="NCBI Taxonomy" id="1033734"/>
    <lineage>
        <taxon>Bacteria</taxon>
        <taxon>Bacillati</taxon>
        <taxon>Bacillota</taxon>
        <taxon>Bacilli</taxon>
        <taxon>Bacillales</taxon>
        <taxon>Bacillaceae</taxon>
        <taxon>Bacillus</taxon>
    </lineage>
</organism>
<dbReference type="EMBL" id="SLUB01000036">
    <property type="protein sequence ID" value="THE10994.1"/>
    <property type="molecule type" value="Genomic_DNA"/>
</dbReference>
<dbReference type="OrthoDB" id="2988123at2"/>
<reference evidence="2 3" key="1">
    <citation type="journal article" date="2019" name="Indoor Air">
        <title>Impacts of indoor surface finishes on bacterial viability.</title>
        <authorList>
            <person name="Hu J."/>
            <person name="Maamar S.B."/>
            <person name="Glawe A.J."/>
            <person name="Gottel N."/>
            <person name="Gilbert J.A."/>
            <person name="Hartmann E.M."/>
        </authorList>
    </citation>
    <scope>NUCLEOTIDE SEQUENCE [LARGE SCALE GENOMIC DNA]</scope>
    <source>
        <strain evidence="2 3">AF060A6</strain>
    </source>
</reference>
<feature type="transmembrane region" description="Helical" evidence="1">
    <location>
        <begin position="104"/>
        <end position="126"/>
    </location>
</feature>
<dbReference type="STRING" id="1033734.GCA_000285535_02568"/>